<dbReference type="InterPro" id="IPR006522">
    <property type="entry name" value="Phage_virion_morphogenesis"/>
</dbReference>
<dbReference type="EMBL" id="AQFM01000042">
    <property type="protein sequence ID" value="EOR05038.1"/>
    <property type="molecule type" value="Genomic_DNA"/>
</dbReference>
<comment type="caution">
    <text evidence="1">The sequence shown here is derived from an EMBL/GenBank/DDBJ whole genome shotgun (WGS) entry which is preliminary data.</text>
</comment>
<sequence length="148" mass="16997">MAELQALNEHLGALLIQLSDAELHKLEMSIARKIRASQKTRISKQQNPDGSAFVPRKKRLRDKKNKIKNKMFNVIKTSKYMRIERTADGVAIGFMNRVANIARVHQYGLRDRVERDGPTVKYDARELLGFTPDELDLIESEVLNHLSK</sequence>
<dbReference type="OrthoDB" id="6402405at2"/>
<accession>R9AS71</accession>
<reference evidence="1 2" key="1">
    <citation type="submission" date="2013-03" db="EMBL/GenBank/DDBJ databases">
        <title>The Genome Sequence of Acinetobacter tandoii CIP 107469.</title>
        <authorList>
            <consortium name="The Broad Institute Genome Sequencing Platform"/>
            <consortium name="The Broad Institute Genome Sequencing Center for Infectious Disease"/>
            <person name="Cerqueira G."/>
            <person name="Feldgarden M."/>
            <person name="Courvalin P."/>
            <person name="Perichon B."/>
            <person name="Grillot-Courvalin C."/>
            <person name="Clermont D."/>
            <person name="Rocha E."/>
            <person name="Yoon E.-J."/>
            <person name="Nemec A."/>
            <person name="Walker B."/>
            <person name="Young S.K."/>
            <person name="Zeng Q."/>
            <person name="Gargeya S."/>
            <person name="Fitzgerald M."/>
            <person name="Haas B."/>
            <person name="Abouelleil A."/>
            <person name="Alvarado L."/>
            <person name="Arachchi H.M."/>
            <person name="Berlin A.M."/>
            <person name="Chapman S.B."/>
            <person name="Dewar J."/>
            <person name="Goldberg J."/>
            <person name="Griggs A."/>
            <person name="Gujja S."/>
            <person name="Hansen M."/>
            <person name="Howarth C."/>
            <person name="Imamovic A."/>
            <person name="Larimer J."/>
            <person name="McCowan C."/>
            <person name="Murphy C."/>
            <person name="Neiman D."/>
            <person name="Pearson M."/>
            <person name="Priest M."/>
            <person name="Roberts A."/>
            <person name="Saif S."/>
            <person name="Shea T."/>
            <person name="Sisk P."/>
            <person name="Sykes S."/>
            <person name="Wortman J."/>
            <person name="Nusbaum C."/>
            <person name="Birren B."/>
        </authorList>
    </citation>
    <scope>NUCLEOTIDE SEQUENCE [LARGE SCALE GENOMIC DNA]</scope>
    <source>
        <strain evidence="1 2">CIP 107469</strain>
    </source>
</reference>
<gene>
    <name evidence="1" type="ORF">I593_03122</name>
</gene>
<keyword evidence="2" id="KW-1185">Reference proteome</keyword>
<protein>
    <submittedName>
        <fullName evidence="1">Phage virion morphogenesis protein</fullName>
    </submittedName>
</protein>
<proteinExistence type="predicted"/>
<name>R9AS71_9GAMM</name>
<dbReference type="PATRIC" id="fig|1120927.3.peg.3038"/>
<evidence type="ECO:0000313" key="2">
    <source>
        <dbReference type="Proteomes" id="UP000016201"/>
    </source>
</evidence>
<evidence type="ECO:0000313" key="1">
    <source>
        <dbReference type="EMBL" id="EOR05038.1"/>
    </source>
</evidence>
<dbReference type="eggNOG" id="COG5005">
    <property type="taxonomic scope" value="Bacteria"/>
</dbReference>
<dbReference type="Pfam" id="PF05069">
    <property type="entry name" value="Phage_tail_S"/>
    <property type="match status" value="1"/>
</dbReference>
<dbReference type="RefSeq" id="WP_016168140.1">
    <property type="nucleotide sequence ID" value="NZ_JHZG01000002.1"/>
</dbReference>
<dbReference type="Proteomes" id="UP000016201">
    <property type="component" value="Unassembled WGS sequence"/>
</dbReference>
<organism evidence="1 2">
    <name type="scientific">Acinetobacter tandoii DSM 14970 = CIP 107469</name>
    <dbReference type="NCBI Taxonomy" id="1120927"/>
    <lineage>
        <taxon>Bacteria</taxon>
        <taxon>Pseudomonadati</taxon>
        <taxon>Pseudomonadota</taxon>
        <taxon>Gammaproteobacteria</taxon>
        <taxon>Moraxellales</taxon>
        <taxon>Moraxellaceae</taxon>
        <taxon>Acinetobacter</taxon>
    </lineage>
</organism>
<dbReference type="NCBIfam" id="TIGR01635">
    <property type="entry name" value="tail_comp_S"/>
    <property type="match status" value="1"/>
</dbReference>
<dbReference type="AlphaFoldDB" id="R9AS71"/>